<accession>A0A444Y4L5</accession>
<evidence type="ECO:0000313" key="4">
    <source>
        <dbReference type="Proteomes" id="UP000289738"/>
    </source>
</evidence>
<feature type="compositionally biased region" description="Basic and acidic residues" evidence="1">
    <location>
        <begin position="184"/>
        <end position="197"/>
    </location>
</feature>
<comment type="caution">
    <text evidence="3">The sequence shown here is derived from an EMBL/GenBank/DDBJ whole genome shotgun (WGS) entry which is preliminary data.</text>
</comment>
<name>A0A444Y4L5_ARAHY</name>
<proteinExistence type="predicted"/>
<evidence type="ECO:0000313" key="3">
    <source>
        <dbReference type="EMBL" id="RYQ96865.1"/>
    </source>
</evidence>
<organism evidence="3 4">
    <name type="scientific">Arachis hypogaea</name>
    <name type="common">Peanut</name>
    <dbReference type="NCBI Taxonomy" id="3818"/>
    <lineage>
        <taxon>Eukaryota</taxon>
        <taxon>Viridiplantae</taxon>
        <taxon>Streptophyta</taxon>
        <taxon>Embryophyta</taxon>
        <taxon>Tracheophyta</taxon>
        <taxon>Spermatophyta</taxon>
        <taxon>Magnoliopsida</taxon>
        <taxon>eudicotyledons</taxon>
        <taxon>Gunneridae</taxon>
        <taxon>Pentapetalae</taxon>
        <taxon>rosids</taxon>
        <taxon>fabids</taxon>
        <taxon>Fabales</taxon>
        <taxon>Fabaceae</taxon>
        <taxon>Papilionoideae</taxon>
        <taxon>50 kb inversion clade</taxon>
        <taxon>dalbergioids sensu lato</taxon>
        <taxon>Dalbergieae</taxon>
        <taxon>Pterocarpus clade</taxon>
        <taxon>Arachis</taxon>
    </lineage>
</organism>
<feature type="region of interest" description="Disordered" evidence="1">
    <location>
        <begin position="239"/>
        <end position="291"/>
    </location>
</feature>
<evidence type="ECO:0000256" key="1">
    <source>
        <dbReference type="SAM" id="MobiDB-lite"/>
    </source>
</evidence>
<dbReference type="AlphaFoldDB" id="A0A444Y4L5"/>
<dbReference type="InterPro" id="IPR058594">
    <property type="entry name" value="PB1-like_dom_pln"/>
</dbReference>
<dbReference type="Pfam" id="PF26130">
    <property type="entry name" value="PB1-like"/>
    <property type="match status" value="1"/>
</dbReference>
<feature type="compositionally biased region" description="Acidic residues" evidence="1">
    <location>
        <begin position="357"/>
        <end position="366"/>
    </location>
</feature>
<sequence>MFHHRGDFKKNAEGVMIYSPDNKACLGDLDTDTLDVFFIWNYHKELRYNDITHCWWHVPGKGLDNGLRNINSDKEISEMVKCARTNEGMIDVYFEYGVSVLKVLEGGNTIVYLDEDGGEGCNAKDVDVSPQLIETHALIVAPTSKVVLSHSNTKVHTTSEVTQPPPVSRTPTQPKITPAQQAHQAHDAHLDHQDHQAHQAHQIQPVHEAQGSSIFRRPYTWSALRGFRSKVFSNEVSFAVSSDSSDSEKDTLFKPGLDEGSSSDSEATGNDHEIGSRIRRHKVQSDVGSRNVNPIWKGKEKILDEDDGLVQEVSDTEVDLGFVGCVDEVEDDGLDSSIDSDGTNSWHSEEMKIPPNSEDELEEGNDSEEAYSLFREGARFRELHLEVGMKFGTKWEFREAVKEYTIQEG</sequence>
<gene>
    <name evidence="3" type="ORF">Ahy_B08g092771</name>
</gene>
<dbReference type="Proteomes" id="UP000289738">
    <property type="component" value="Chromosome B08"/>
</dbReference>
<reference evidence="3 4" key="1">
    <citation type="submission" date="2019-01" db="EMBL/GenBank/DDBJ databases">
        <title>Sequencing of cultivated peanut Arachis hypogaea provides insights into genome evolution and oil improvement.</title>
        <authorList>
            <person name="Chen X."/>
        </authorList>
    </citation>
    <scope>NUCLEOTIDE SEQUENCE [LARGE SCALE GENOMIC DNA]</scope>
    <source>
        <strain evidence="4">cv. Fuhuasheng</strain>
        <tissue evidence="3">Leaves</tissue>
    </source>
</reference>
<feature type="region of interest" description="Disordered" evidence="1">
    <location>
        <begin position="154"/>
        <end position="211"/>
    </location>
</feature>
<keyword evidence="4" id="KW-1185">Reference proteome</keyword>
<feature type="region of interest" description="Disordered" evidence="1">
    <location>
        <begin position="331"/>
        <end position="366"/>
    </location>
</feature>
<dbReference type="EMBL" id="SDMP01000018">
    <property type="protein sequence ID" value="RYQ96865.1"/>
    <property type="molecule type" value="Genomic_DNA"/>
</dbReference>
<protein>
    <recommendedName>
        <fullName evidence="2">PB1-like domain-containing protein</fullName>
    </recommendedName>
</protein>
<evidence type="ECO:0000259" key="2">
    <source>
        <dbReference type="Pfam" id="PF26130"/>
    </source>
</evidence>
<feature type="domain" description="PB1-like" evidence="2">
    <location>
        <begin position="1"/>
        <end position="95"/>
    </location>
</feature>